<accession>A0ABW7GC09</accession>
<evidence type="ECO:0000259" key="2">
    <source>
        <dbReference type="SMART" id="SM00062"/>
    </source>
</evidence>
<comment type="caution">
    <text evidence="3">The sequence shown here is derived from an EMBL/GenBank/DDBJ whole genome shotgun (WGS) entry which is preliminary data.</text>
</comment>
<gene>
    <name evidence="3" type="ORF">ACG00X_21430</name>
</gene>
<evidence type="ECO:0000313" key="3">
    <source>
        <dbReference type="EMBL" id="MFG6459405.1"/>
    </source>
</evidence>
<dbReference type="RefSeq" id="WP_394491367.1">
    <property type="nucleotide sequence ID" value="NZ_JBIGIA010000022.1"/>
</dbReference>
<sequence>MSGGAGSGTTRRAAVAILATTASFWGHAQGNAPLRIGFQKGSFNLALLKSYGLLEQRLAGTRVQWIEFPAGPHLLEALALGSVAFGATGDAPPVFAQAAGKDVVYVGAEPPKPDSSALLVRPDSALTTLAGLKGRRIALQKGSSAHFLTVQAVKKAGLSWADIQPVYLAPAEARAAFERGAVDVWAVWDPEGLPTPRQWAAKARRQAPIKAQRTARTRVRASDATQSGAWRRAFPKGCDQKGRARRCKSSPGTQPGCGSRLARGLSGHNAAHCRSVGRPHAAAEVSGELRVLATSRGLTNNNTFYLASQALSRDAALLQTLFQALTDTDARVRADRGDAVQRYAEFAGLPPAIVQRMAERRGAAPVGPLTAELVKEQQLVADSFTELGLIPRSIRVADAVATPIRKV</sequence>
<dbReference type="InterPro" id="IPR001638">
    <property type="entry name" value="Solute-binding_3/MltF_N"/>
</dbReference>
<evidence type="ECO:0000313" key="4">
    <source>
        <dbReference type="Proteomes" id="UP001606305"/>
    </source>
</evidence>
<dbReference type="SMART" id="SM00062">
    <property type="entry name" value="PBPb"/>
    <property type="match status" value="1"/>
</dbReference>
<feature type="domain" description="Solute-binding protein family 3/N-terminal" evidence="2">
    <location>
        <begin position="33"/>
        <end position="246"/>
    </location>
</feature>
<dbReference type="Gene3D" id="3.40.190.10">
    <property type="entry name" value="Periplasmic binding protein-like II"/>
    <property type="match status" value="3"/>
</dbReference>
<name>A0ABW7GC09_9BURK</name>
<dbReference type="Pfam" id="PF09084">
    <property type="entry name" value="NMT1"/>
    <property type="match status" value="1"/>
</dbReference>
<reference evidence="3 4" key="1">
    <citation type="submission" date="2024-09" db="EMBL/GenBank/DDBJ databases">
        <title>Novel species of the genus Pelomonas and Roseateles isolated from streams.</title>
        <authorList>
            <person name="Lu H."/>
        </authorList>
    </citation>
    <scope>NUCLEOTIDE SEQUENCE [LARGE SCALE GENOMIC DNA]</scope>
    <source>
        <strain evidence="3 4">BYS96W</strain>
    </source>
</reference>
<dbReference type="PANTHER" id="PTHR30024">
    <property type="entry name" value="ALIPHATIC SULFONATES-BINDING PROTEIN-RELATED"/>
    <property type="match status" value="1"/>
</dbReference>
<organism evidence="3 4">
    <name type="scientific">Pelomonas nitida</name>
    <dbReference type="NCBI Taxonomy" id="3299027"/>
    <lineage>
        <taxon>Bacteria</taxon>
        <taxon>Pseudomonadati</taxon>
        <taxon>Pseudomonadota</taxon>
        <taxon>Betaproteobacteria</taxon>
        <taxon>Burkholderiales</taxon>
        <taxon>Sphaerotilaceae</taxon>
        <taxon>Roseateles</taxon>
    </lineage>
</organism>
<dbReference type="EMBL" id="JBIGIA010000022">
    <property type="protein sequence ID" value="MFG6459405.1"/>
    <property type="molecule type" value="Genomic_DNA"/>
</dbReference>
<proteinExistence type="inferred from homology"/>
<comment type="similarity">
    <text evidence="1">Belongs to the bacterial solute-binding protein SsuA/TauA family.</text>
</comment>
<dbReference type="SUPFAM" id="SSF53850">
    <property type="entry name" value="Periplasmic binding protein-like II"/>
    <property type="match status" value="1"/>
</dbReference>
<dbReference type="InterPro" id="IPR015168">
    <property type="entry name" value="SsuA/THI5"/>
</dbReference>
<evidence type="ECO:0000256" key="1">
    <source>
        <dbReference type="ARBA" id="ARBA00010742"/>
    </source>
</evidence>
<dbReference type="PANTHER" id="PTHR30024:SF42">
    <property type="entry name" value="ALIPHATIC SULFONATES-BINDING PROTEIN-RELATED"/>
    <property type="match status" value="1"/>
</dbReference>
<protein>
    <submittedName>
        <fullName evidence="3">ABC transporter substrate-binding protein</fullName>
    </submittedName>
</protein>
<keyword evidence="4" id="KW-1185">Reference proteome</keyword>
<dbReference type="Proteomes" id="UP001606305">
    <property type="component" value="Unassembled WGS sequence"/>
</dbReference>